<dbReference type="AlphaFoldDB" id="A0A1H8AR04"/>
<keyword evidence="1" id="KW-0812">Transmembrane</keyword>
<organism evidence="2 3">
    <name type="scientific">Mesobacillus persicus</name>
    <dbReference type="NCBI Taxonomy" id="930146"/>
    <lineage>
        <taxon>Bacteria</taxon>
        <taxon>Bacillati</taxon>
        <taxon>Bacillota</taxon>
        <taxon>Bacilli</taxon>
        <taxon>Bacillales</taxon>
        <taxon>Bacillaceae</taxon>
        <taxon>Mesobacillus</taxon>
    </lineage>
</organism>
<evidence type="ECO:0000313" key="3">
    <source>
        <dbReference type="Proteomes" id="UP000198553"/>
    </source>
</evidence>
<name>A0A1H8AR04_9BACI</name>
<evidence type="ECO:0000256" key="1">
    <source>
        <dbReference type="SAM" id="Phobius"/>
    </source>
</evidence>
<dbReference type="Proteomes" id="UP000198553">
    <property type="component" value="Unassembled WGS sequence"/>
</dbReference>
<proteinExistence type="predicted"/>
<dbReference type="InterPro" id="IPR048147">
    <property type="entry name" value="CBO0543-like"/>
</dbReference>
<keyword evidence="1" id="KW-0472">Membrane</keyword>
<sequence>MVFLLFSIVVFIIVALFASKKLPRHELYAIALFSIVLGFSTDITLDLKYDFYGYFKTGVDFAGFLPILFIFPTSGVLFMNLFPFRQPIGKQLLYLLGWTVFSLIFEYLSIASGYFYHNGWNYWLSAVTYPFLLLFQLLHLKILRVYLGSD</sequence>
<gene>
    <name evidence="2" type="ORF">SAMN05192533_105116</name>
</gene>
<feature type="transmembrane region" description="Helical" evidence="1">
    <location>
        <begin position="93"/>
        <end position="116"/>
    </location>
</feature>
<dbReference type="RefSeq" id="WP_090743855.1">
    <property type="nucleotide sequence ID" value="NZ_FOBW01000005.1"/>
</dbReference>
<keyword evidence="3" id="KW-1185">Reference proteome</keyword>
<dbReference type="OrthoDB" id="2851062at2"/>
<accession>A0A1H8AR04</accession>
<evidence type="ECO:0008006" key="4">
    <source>
        <dbReference type="Google" id="ProtNLM"/>
    </source>
</evidence>
<dbReference type="EMBL" id="FOBW01000005">
    <property type="protein sequence ID" value="SEM72946.1"/>
    <property type="molecule type" value="Genomic_DNA"/>
</dbReference>
<feature type="transmembrane region" description="Helical" evidence="1">
    <location>
        <begin position="61"/>
        <end position="81"/>
    </location>
</feature>
<keyword evidence="1" id="KW-1133">Transmembrane helix</keyword>
<protein>
    <recommendedName>
        <fullName evidence="4">KinB signaling pathway activation protein</fullName>
    </recommendedName>
</protein>
<feature type="transmembrane region" description="Helical" evidence="1">
    <location>
        <begin position="122"/>
        <end position="140"/>
    </location>
</feature>
<dbReference type="STRING" id="930146.SAMN05192533_105116"/>
<dbReference type="NCBIfam" id="NF041644">
    <property type="entry name" value="CBO0543_fam"/>
    <property type="match status" value="1"/>
</dbReference>
<reference evidence="3" key="1">
    <citation type="submission" date="2016-10" db="EMBL/GenBank/DDBJ databases">
        <authorList>
            <person name="Varghese N."/>
            <person name="Submissions S."/>
        </authorList>
    </citation>
    <scope>NUCLEOTIDE SEQUENCE [LARGE SCALE GENOMIC DNA]</scope>
    <source>
        <strain evidence="3">B48,IBRC-M 10115,DSM 25386,CECT 8001</strain>
    </source>
</reference>
<evidence type="ECO:0000313" key="2">
    <source>
        <dbReference type="EMBL" id="SEM72946.1"/>
    </source>
</evidence>